<reference evidence="1 2" key="1">
    <citation type="journal article" date="2022" name="Front. Microbiol.">
        <title>Male-killing mechanisms vary between Spiroplasma species.</title>
        <authorList>
            <person name="Arai H."/>
            <person name="Inoue M."/>
            <person name="Kageyama D."/>
        </authorList>
    </citation>
    <scope>NUCLEOTIDE SEQUENCE [LARGE SCALE GENOMIC DNA]</scope>
    <source>
        <strain evidence="2">sHm</strain>
    </source>
</reference>
<evidence type="ECO:0000313" key="2">
    <source>
        <dbReference type="Proteomes" id="UP001163387"/>
    </source>
</evidence>
<accession>A0ABM8BXC0</accession>
<dbReference type="RefSeq" id="WP_281748276.1">
    <property type="nucleotide sequence ID" value="NZ_AP026933.1"/>
</dbReference>
<proteinExistence type="predicted"/>
<organism evidence="1 2">
    <name type="scientific">Spiroplasma ixodetis</name>
    <dbReference type="NCBI Taxonomy" id="2141"/>
    <lineage>
        <taxon>Bacteria</taxon>
        <taxon>Bacillati</taxon>
        <taxon>Mycoplasmatota</taxon>
        <taxon>Mollicutes</taxon>
        <taxon>Entomoplasmatales</taxon>
        <taxon>Spiroplasmataceae</taxon>
        <taxon>Spiroplasma</taxon>
    </lineage>
</organism>
<sequence>MAAETYIRKLKLSPTFAFTTQQIRSLTKEQREAIDKKQTPVFTMEQMRTFTLEQMEQLAIDPGLIDEIMRLSEEEQVELAKKLSLEKEKQSDIIVKEFKETSIPSSQTFKVETEVKLVTEEEILKQGVRPKGSKNLFRIF</sequence>
<keyword evidence="2" id="KW-1185">Reference proteome</keyword>
<name>A0ABM8BXC0_9MOLU</name>
<dbReference type="EMBL" id="AP026933">
    <property type="protein sequence ID" value="BDT04523.1"/>
    <property type="molecule type" value="Genomic_DNA"/>
</dbReference>
<protein>
    <submittedName>
        <fullName evidence="1">Uncharacterized protein</fullName>
    </submittedName>
</protein>
<evidence type="ECO:0000313" key="1">
    <source>
        <dbReference type="EMBL" id="BDT04523.1"/>
    </source>
</evidence>
<dbReference type="Proteomes" id="UP001163387">
    <property type="component" value="Chromosome"/>
</dbReference>
<gene>
    <name evidence="1" type="ORF">SHM_21690</name>
</gene>